<feature type="chain" id="PRO_5017939415" description="Alkaline phosphatase family protein" evidence="1">
    <location>
        <begin position="32"/>
        <end position="96"/>
    </location>
</feature>
<evidence type="ECO:0000313" key="3">
    <source>
        <dbReference type="Proteomes" id="UP000269289"/>
    </source>
</evidence>
<evidence type="ECO:0008006" key="4">
    <source>
        <dbReference type="Google" id="ProtNLM"/>
    </source>
</evidence>
<dbReference type="PROSITE" id="PS51318">
    <property type="entry name" value="TAT"/>
    <property type="match status" value="1"/>
</dbReference>
<dbReference type="AlphaFoldDB" id="A0A3M2J6W2"/>
<name>A0A3M2J6W2_9CELL</name>
<comment type="caution">
    <text evidence="2">The sequence shown here is derived from an EMBL/GenBank/DDBJ whole genome shotgun (WGS) entry which is preliminary data.</text>
</comment>
<dbReference type="Proteomes" id="UP000269289">
    <property type="component" value="Unassembled WGS sequence"/>
</dbReference>
<dbReference type="SUPFAM" id="SSF53649">
    <property type="entry name" value="Alkaline phosphatase-like"/>
    <property type="match status" value="1"/>
</dbReference>
<gene>
    <name evidence="2" type="ORF">EBM89_15555</name>
</gene>
<dbReference type="InterPro" id="IPR006311">
    <property type="entry name" value="TAT_signal"/>
</dbReference>
<keyword evidence="1" id="KW-0732">Signal</keyword>
<reference evidence="2 3" key="1">
    <citation type="submission" date="2018-10" db="EMBL/GenBank/DDBJ databases">
        <title>Isolation, diversity and antifungal activity of actinobacteria from wheat.</title>
        <authorList>
            <person name="Han C."/>
        </authorList>
    </citation>
    <scope>NUCLEOTIDE SEQUENCE [LARGE SCALE GENOMIC DNA]</scope>
    <source>
        <strain evidence="2 3">NEAU-YY56</strain>
    </source>
</reference>
<proteinExistence type="predicted"/>
<organism evidence="2 3">
    <name type="scientific">Cellulomonas triticagri</name>
    <dbReference type="NCBI Taxonomy" id="2483352"/>
    <lineage>
        <taxon>Bacteria</taxon>
        <taxon>Bacillati</taxon>
        <taxon>Actinomycetota</taxon>
        <taxon>Actinomycetes</taxon>
        <taxon>Micrococcales</taxon>
        <taxon>Cellulomonadaceae</taxon>
        <taxon>Cellulomonas</taxon>
    </lineage>
</organism>
<keyword evidence="3" id="KW-1185">Reference proteome</keyword>
<feature type="signal peptide" evidence="1">
    <location>
        <begin position="1"/>
        <end position="31"/>
    </location>
</feature>
<protein>
    <recommendedName>
        <fullName evidence="4">Alkaline phosphatase family protein</fullName>
    </recommendedName>
</protein>
<evidence type="ECO:0000256" key="1">
    <source>
        <dbReference type="SAM" id="SignalP"/>
    </source>
</evidence>
<accession>A0A3M2J6W2</accession>
<evidence type="ECO:0000313" key="2">
    <source>
        <dbReference type="EMBL" id="RMI06675.1"/>
    </source>
</evidence>
<feature type="non-terminal residue" evidence="2">
    <location>
        <position position="96"/>
    </location>
</feature>
<dbReference type="Gene3D" id="3.40.720.10">
    <property type="entry name" value="Alkaline Phosphatase, subunit A"/>
    <property type="match status" value="1"/>
</dbReference>
<dbReference type="InterPro" id="IPR017850">
    <property type="entry name" value="Alkaline_phosphatase_core_sf"/>
</dbReference>
<sequence length="96" mass="9235">MTTSRDAVRRTAATAVAALLLLVVGAPGATAAGDATGPVLLVGLTGVRWDDVTPEATPALDALARDGAVGSAVARGARPSTCPSAGWLAVGAGGRA</sequence>
<dbReference type="EMBL" id="RFFI01000099">
    <property type="protein sequence ID" value="RMI06675.1"/>
    <property type="molecule type" value="Genomic_DNA"/>
</dbReference>